<dbReference type="RefSeq" id="WP_034873262.1">
    <property type="nucleotide sequence ID" value="NZ_JOKG01000001.1"/>
</dbReference>
<keyword evidence="12" id="KW-1185">Reference proteome</keyword>
<dbReference type="AlphaFoldDB" id="A0A081NC26"/>
<feature type="transmembrane region" description="Helical" evidence="10">
    <location>
        <begin position="202"/>
        <end position="220"/>
    </location>
</feature>
<evidence type="ECO:0000256" key="9">
    <source>
        <dbReference type="ARBA" id="ARBA00031636"/>
    </source>
</evidence>
<feature type="transmembrane region" description="Helical" evidence="10">
    <location>
        <begin position="246"/>
        <end position="270"/>
    </location>
</feature>
<dbReference type="InterPro" id="IPR048279">
    <property type="entry name" value="MdtK-like"/>
</dbReference>
<dbReference type="CDD" id="cd13134">
    <property type="entry name" value="MATE_like_8"/>
    <property type="match status" value="1"/>
</dbReference>
<evidence type="ECO:0000256" key="7">
    <source>
        <dbReference type="ARBA" id="ARBA00023065"/>
    </source>
</evidence>
<dbReference type="GO" id="GO:0015297">
    <property type="term" value="F:antiporter activity"/>
    <property type="evidence" value="ECO:0007669"/>
    <property type="project" value="UniProtKB-KW"/>
</dbReference>
<comment type="caution">
    <text evidence="11">The sequence shown here is derived from an EMBL/GenBank/DDBJ whole genome shotgun (WGS) entry which is preliminary data.</text>
</comment>
<dbReference type="Proteomes" id="UP000028006">
    <property type="component" value="Unassembled WGS sequence"/>
</dbReference>
<dbReference type="NCBIfam" id="TIGR00797">
    <property type="entry name" value="matE"/>
    <property type="match status" value="1"/>
</dbReference>
<evidence type="ECO:0000313" key="11">
    <source>
        <dbReference type="EMBL" id="KEQ15999.1"/>
    </source>
</evidence>
<dbReference type="InterPro" id="IPR002528">
    <property type="entry name" value="MATE_fam"/>
</dbReference>
<evidence type="ECO:0000256" key="10">
    <source>
        <dbReference type="SAM" id="Phobius"/>
    </source>
</evidence>
<name>A0A081NC26_9GAMM</name>
<feature type="transmembrane region" description="Helical" evidence="10">
    <location>
        <begin position="290"/>
        <end position="312"/>
    </location>
</feature>
<keyword evidence="3" id="KW-0050">Antiport</keyword>
<evidence type="ECO:0000313" key="12">
    <source>
        <dbReference type="Proteomes" id="UP000028006"/>
    </source>
</evidence>
<evidence type="ECO:0000256" key="5">
    <source>
        <dbReference type="ARBA" id="ARBA00022692"/>
    </source>
</evidence>
<feature type="transmembrane region" description="Helical" evidence="10">
    <location>
        <begin position="364"/>
        <end position="386"/>
    </location>
</feature>
<keyword evidence="2" id="KW-0813">Transport</keyword>
<dbReference type="GO" id="GO:0005886">
    <property type="term" value="C:plasma membrane"/>
    <property type="evidence" value="ECO:0007669"/>
    <property type="project" value="UniProtKB-SubCell"/>
</dbReference>
<dbReference type="PIRSF" id="PIRSF006603">
    <property type="entry name" value="DinF"/>
    <property type="match status" value="1"/>
</dbReference>
<evidence type="ECO:0000256" key="3">
    <source>
        <dbReference type="ARBA" id="ARBA00022449"/>
    </source>
</evidence>
<dbReference type="eggNOG" id="COG0534">
    <property type="taxonomic scope" value="Bacteria"/>
</dbReference>
<dbReference type="GO" id="GO:0042910">
    <property type="term" value="F:xenobiotic transmembrane transporter activity"/>
    <property type="evidence" value="ECO:0007669"/>
    <property type="project" value="InterPro"/>
</dbReference>
<evidence type="ECO:0000256" key="1">
    <source>
        <dbReference type="ARBA" id="ARBA00004429"/>
    </source>
</evidence>
<feature type="transmembrane region" description="Helical" evidence="10">
    <location>
        <begin position="324"/>
        <end position="344"/>
    </location>
</feature>
<evidence type="ECO:0000256" key="6">
    <source>
        <dbReference type="ARBA" id="ARBA00022989"/>
    </source>
</evidence>
<comment type="subcellular location">
    <subcellularLocation>
        <location evidence="1">Cell inner membrane</location>
        <topology evidence="1">Multi-pass membrane protein</topology>
    </subcellularLocation>
</comment>
<dbReference type="EMBL" id="JOKG01000001">
    <property type="protein sequence ID" value="KEQ15999.1"/>
    <property type="molecule type" value="Genomic_DNA"/>
</dbReference>
<keyword evidence="4" id="KW-1003">Cell membrane</keyword>
<feature type="transmembrane region" description="Helical" evidence="10">
    <location>
        <begin position="96"/>
        <end position="117"/>
    </location>
</feature>
<feature type="transmembrane region" description="Helical" evidence="10">
    <location>
        <begin position="137"/>
        <end position="159"/>
    </location>
</feature>
<keyword evidence="5 10" id="KW-0812">Transmembrane</keyword>
<protein>
    <recommendedName>
        <fullName evidence="9">Multidrug-efflux transporter</fullName>
    </recommendedName>
</protein>
<dbReference type="InterPro" id="IPR050222">
    <property type="entry name" value="MATE_MdtK"/>
</dbReference>
<keyword evidence="8 10" id="KW-0472">Membrane</keyword>
<keyword evidence="6 10" id="KW-1133">Transmembrane helix</keyword>
<evidence type="ECO:0000256" key="8">
    <source>
        <dbReference type="ARBA" id="ARBA00023136"/>
    </source>
</evidence>
<evidence type="ECO:0000256" key="4">
    <source>
        <dbReference type="ARBA" id="ARBA00022475"/>
    </source>
</evidence>
<feature type="transmembrane region" description="Helical" evidence="10">
    <location>
        <begin position="20"/>
        <end position="41"/>
    </location>
</feature>
<keyword evidence="7" id="KW-0406">Ion transport</keyword>
<dbReference type="GO" id="GO:0006811">
    <property type="term" value="P:monoatomic ion transport"/>
    <property type="evidence" value="ECO:0007669"/>
    <property type="project" value="UniProtKB-KW"/>
</dbReference>
<dbReference type="PANTHER" id="PTHR43298:SF2">
    <property type="entry name" value="FMN_FAD EXPORTER YEEO-RELATED"/>
    <property type="match status" value="1"/>
</dbReference>
<reference evidence="11 12" key="1">
    <citation type="submission" date="2014-06" db="EMBL/GenBank/DDBJ databases">
        <title>Whole Genome Sequences of Three Symbiotic Endozoicomonas Bacteria.</title>
        <authorList>
            <person name="Neave M.J."/>
            <person name="Apprill A."/>
            <person name="Voolstra C.R."/>
        </authorList>
    </citation>
    <scope>NUCLEOTIDE SEQUENCE [LARGE SCALE GENOMIC DNA]</scope>
    <source>
        <strain evidence="11 12">LMG 24815</strain>
    </source>
</reference>
<dbReference type="PANTHER" id="PTHR43298">
    <property type="entry name" value="MULTIDRUG RESISTANCE PROTEIN NORM-RELATED"/>
    <property type="match status" value="1"/>
</dbReference>
<feature type="transmembrane region" description="Helical" evidence="10">
    <location>
        <begin position="398"/>
        <end position="416"/>
    </location>
</feature>
<feature type="transmembrane region" description="Helical" evidence="10">
    <location>
        <begin position="171"/>
        <end position="196"/>
    </location>
</feature>
<gene>
    <name evidence="11" type="ORF">GZ77_05850</name>
</gene>
<feature type="transmembrane region" description="Helical" evidence="10">
    <location>
        <begin position="61"/>
        <end position="84"/>
    </location>
</feature>
<organism evidence="11 12">
    <name type="scientific">Endozoicomonas montiporae</name>
    <dbReference type="NCBI Taxonomy" id="1027273"/>
    <lineage>
        <taxon>Bacteria</taxon>
        <taxon>Pseudomonadati</taxon>
        <taxon>Pseudomonadota</taxon>
        <taxon>Gammaproteobacteria</taxon>
        <taxon>Oceanospirillales</taxon>
        <taxon>Endozoicomonadaceae</taxon>
        <taxon>Endozoicomonas</taxon>
    </lineage>
</organism>
<dbReference type="Pfam" id="PF01554">
    <property type="entry name" value="MatE"/>
    <property type="match status" value="2"/>
</dbReference>
<sequence>MIQAFTSHPAENKAFFRKLWNLAIPVSIQAMMFSLLGLIDIMMVGRLGETAVAAVGLGNRIFFFNLILTAALGSGMTVLASQFIGAGDKGGLRRTLSQAILTSLAVSLPFIVLYMLFPEQILGLASSDAELLELGSTYLLITAPSIICAAIVVPLESALRAANDAKTPTRIGFYAILVNIALNYVLIFGALGFPAMGVAGSAWGTTLSRLFQTLLLVGYIRHKRTFLIPALDDIRQAMKKTELKRYYQISIPIILQDGLWAFGVVLYNLIYASMGVNELAVMSAISSIEAILMSLFIGFGIGGSIILSQDLGASQFQRAWRQGLLMLTLAPLTALSIGLLMVFFRYDIVSLFGDFDESTMLMAAHVMIASGLALILRVINFTGIIGLLRSGGDVKASVYINIVGMWGVGLPLAYFAANWWHWPLLLVFICSLGEEITKSILVLIRVVSKKWLNNLIQDKAPTELVAHD</sequence>
<proteinExistence type="predicted"/>
<evidence type="ECO:0000256" key="2">
    <source>
        <dbReference type="ARBA" id="ARBA00022448"/>
    </source>
</evidence>
<accession>A0A081NC26</accession>